<dbReference type="OrthoDB" id="3540210at2759"/>
<comment type="caution">
    <text evidence="3">The sequence shown here is derived from an EMBL/GenBank/DDBJ whole genome shotgun (WGS) entry which is preliminary data.</text>
</comment>
<keyword evidence="4" id="KW-1185">Reference proteome</keyword>
<keyword evidence="2" id="KW-0472">Membrane</keyword>
<keyword evidence="2" id="KW-0812">Transmembrane</keyword>
<accession>A0A9P4P8V9</accession>
<sequence length="699" mass="77949">MASPADVSYGDVFIGSWKDASKGSIKGTNITISSKNGVILVAFLALFVQFAGQHLWGIAAFVWYQLRLRGRQKYNAALRYQQDISIRNNGSPGQTLWTLTRIAWAWRHAKGHQKEKKAWWRVSGLPIFVPFVFMVLLTATGILSSNIMDTSKVDILLRGDDCGVWEVPDAETVKASDNDFMIENGKYIGGVTEFGRIYARACYNTTGESSSPMCEAFTTKAIPYTSHINASCPFDNQTCIYGSENLQMDTGNMDTNEVLGINTRKDKVHFRKVTTCALLQPDLWTTRENTTGPMGEDEYRLKWHWGTIPWYNNTDYVAEADSDNINRLSKGFTGYSMVTQRYYRLDSRLPFPSSSSFIPRKEFNTTDGDIYFMFLAAHAVNFARPIDDPWFSAHRPNTGPVNRTYYFSDHLLSPLGCVEQFQFCNPKKGDAPDACTSLSGIVPATAAAKFTLDLSLMQSAIVDLLINAIYANNAIILQPIQLLADDTRTDGVQMPLLKNQWVIELQDMHNRVLAEIQRIIVDYARGLSSPAAKQFLVVPDSNYRNLCSMIRARTSGQFSSINTYGLALTVGLGTLIILANMFLESTIRCFQRRRKAAHRGVDTWVEDGLLQVHKNTLVLAGPEGWQNVDDAVPTTPHWCSLAREEGSMVVAKGAAEELKHPSMHVENVDAVRRVETDETLALDSPGSAGWKDGNGEGKK</sequence>
<name>A0A9P4P8V9_9PLEO</name>
<feature type="transmembrane region" description="Helical" evidence="2">
    <location>
        <begin position="118"/>
        <end position="143"/>
    </location>
</feature>
<feature type="transmembrane region" description="Helical" evidence="2">
    <location>
        <begin position="564"/>
        <end position="583"/>
    </location>
</feature>
<feature type="transmembrane region" description="Helical" evidence="2">
    <location>
        <begin position="38"/>
        <end position="64"/>
    </location>
</feature>
<reference evidence="3" key="1">
    <citation type="journal article" date="2020" name="Stud. Mycol.">
        <title>101 Dothideomycetes genomes: a test case for predicting lifestyles and emergence of pathogens.</title>
        <authorList>
            <person name="Haridas S."/>
            <person name="Albert R."/>
            <person name="Binder M."/>
            <person name="Bloem J."/>
            <person name="Labutti K."/>
            <person name="Salamov A."/>
            <person name="Andreopoulos B."/>
            <person name="Baker S."/>
            <person name="Barry K."/>
            <person name="Bills G."/>
            <person name="Bluhm B."/>
            <person name="Cannon C."/>
            <person name="Castanera R."/>
            <person name="Culley D."/>
            <person name="Daum C."/>
            <person name="Ezra D."/>
            <person name="Gonzalez J."/>
            <person name="Henrissat B."/>
            <person name="Kuo A."/>
            <person name="Liang C."/>
            <person name="Lipzen A."/>
            <person name="Lutzoni F."/>
            <person name="Magnuson J."/>
            <person name="Mondo S."/>
            <person name="Nolan M."/>
            <person name="Ohm R."/>
            <person name="Pangilinan J."/>
            <person name="Park H.-J."/>
            <person name="Ramirez L."/>
            <person name="Alfaro M."/>
            <person name="Sun H."/>
            <person name="Tritt A."/>
            <person name="Yoshinaga Y."/>
            <person name="Zwiers L.-H."/>
            <person name="Turgeon B."/>
            <person name="Goodwin S."/>
            <person name="Spatafora J."/>
            <person name="Crous P."/>
            <person name="Grigoriev I."/>
        </authorList>
    </citation>
    <scope>NUCLEOTIDE SEQUENCE</scope>
    <source>
        <strain evidence="3">CBS 690.94</strain>
    </source>
</reference>
<evidence type="ECO:0000313" key="4">
    <source>
        <dbReference type="Proteomes" id="UP000799764"/>
    </source>
</evidence>
<proteinExistence type="predicted"/>
<protein>
    <submittedName>
        <fullName evidence="3">Uncharacterized protein</fullName>
    </submittedName>
</protein>
<keyword evidence="2" id="KW-1133">Transmembrane helix</keyword>
<dbReference type="EMBL" id="MU001511">
    <property type="protein sequence ID" value="KAF2438689.1"/>
    <property type="molecule type" value="Genomic_DNA"/>
</dbReference>
<evidence type="ECO:0000256" key="1">
    <source>
        <dbReference type="SAM" id="MobiDB-lite"/>
    </source>
</evidence>
<organism evidence="3 4">
    <name type="scientific">Karstenula rhodostoma CBS 690.94</name>
    <dbReference type="NCBI Taxonomy" id="1392251"/>
    <lineage>
        <taxon>Eukaryota</taxon>
        <taxon>Fungi</taxon>
        <taxon>Dikarya</taxon>
        <taxon>Ascomycota</taxon>
        <taxon>Pezizomycotina</taxon>
        <taxon>Dothideomycetes</taxon>
        <taxon>Pleosporomycetidae</taxon>
        <taxon>Pleosporales</taxon>
        <taxon>Massarineae</taxon>
        <taxon>Didymosphaeriaceae</taxon>
        <taxon>Karstenula</taxon>
    </lineage>
</organism>
<dbReference type="AlphaFoldDB" id="A0A9P4P8V9"/>
<evidence type="ECO:0000313" key="3">
    <source>
        <dbReference type="EMBL" id="KAF2438689.1"/>
    </source>
</evidence>
<gene>
    <name evidence="3" type="ORF">P171DRAFT_490743</name>
</gene>
<feature type="region of interest" description="Disordered" evidence="1">
    <location>
        <begin position="678"/>
        <end position="699"/>
    </location>
</feature>
<evidence type="ECO:0000256" key="2">
    <source>
        <dbReference type="SAM" id="Phobius"/>
    </source>
</evidence>
<dbReference type="Proteomes" id="UP000799764">
    <property type="component" value="Unassembled WGS sequence"/>
</dbReference>